<dbReference type="Gramene" id="HORVU.MOREX.r3.1HG0006820.1">
    <property type="protein sequence ID" value="HORVU.MOREX.r3.1HG0006820.1"/>
    <property type="gene ID" value="HORVU.MOREX.r3.1HG0006820"/>
</dbReference>
<evidence type="ECO:0000256" key="6">
    <source>
        <dbReference type="ARBA" id="ARBA00022729"/>
    </source>
</evidence>
<keyword evidence="10" id="KW-0675">Receptor</keyword>
<keyword evidence="5" id="KW-0812">Transmembrane</keyword>
<evidence type="ECO:0000256" key="11">
    <source>
        <dbReference type="ARBA" id="ARBA00023180"/>
    </source>
</evidence>
<dbReference type="EnsemblPlants" id="HORVU.MOREX.r3.1HG0006820.1">
    <property type="protein sequence ID" value="HORVU.MOREX.r3.1HG0006820.1"/>
    <property type="gene ID" value="HORVU.MOREX.r3.1HG0006820"/>
</dbReference>
<proteinExistence type="inferred from homology"/>
<protein>
    <submittedName>
        <fullName evidence="12">Uncharacterized protein</fullName>
    </submittedName>
</protein>
<dbReference type="Proteomes" id="UP000011116">
    <property type="component" value="Chromosome 1H"/>
</dbReference>
<evidence type="ECO:0000256" key="4">
    <source>
        <dbReference type="ARBA" id="ARBA00022614"/>
    </source>
</evidence>
<keyword evidence="11" id="KW-0325">Glycoprotein</keyword>
<dbReference type="PANTHER" id="PTHR48052:SF8">
    <property type="entry name" value="LRR RECEPTOR-LIKE SERINE_THREONINE-PROTEIN KINASE FLS2"/>
    <property type="match status" value="1"/>
</dbReference>
<evidence type="ECO:0000256" key="1">
    <source>
        <dbReference type="ARBA" id="ARBA00004251"/>
    </source>
</evidence>
<evidence type="ECO:0000256" key="9">
    <source>
        <dbReference type="ARBA" id="ARBA00023136"/>
    </source>
</evidence>
<keyword evidence="3" id="KW-1003">Cell membrane</keyword>
<keyword evidence="13" id="KW-1185">Reference proteome</keyword>
<dbReference type="SMR" id="A0A8I6WAS6"/>
<organism evidence="12 13">
    <name type="scientific">Hordeum vulgare subsp. vulgare</name>
    <name type="common">Domesticated barley</name>
    <dbReference type="NCBI Taxonomy" id="112509"/>
    <lineage>
        <taxon>Eukaryota</taxon>
        <taxon>Viridiplantae</taxon>
        <taxon>Streptophyta</taxon>
        <taxon>Embryophyta</taxon>
        <taxon>Tracheophyta</taxon>
        <taxon>Spermatophyta</taxon>
        <taxon>Magnoliopsida</taxon>
        <taxon>Liliopsida</taxon>
        <taxon>Poales</taxon>
        <taxon>Poaceae</taxon>
        <taxon>BOP clade</taxon>
        <taxon>Pooideae</taxon>
        <taxon>Triticodae</taxon>
        <taxon>Triticeae</taxon>
        <taxon>Hordeinae</taxon>
        <taxon>Hordeum</taxon>
    </lineage>
</organism>
<reference evidence="12" key="2">
    <citation type="submission" date="2020-10" db="EMBL/GenBank/DDBJ databases">
        <authorList>
            <person name="Scholz U."/>
            <person name="Mascher M."/>
            <person name="Fiebig A."/>
        </authorList>
    </citation>
    <scope>NUCLEOTIDE SEQUENCE [LARGE SCALE GENOMIC DNA]</scope>
    <source>
        <strain evidence="12">cv. Morex</strain>
    </source>
</reference>
<dbReference type="Gene3D" id="3.80.10.10">
    <property type="entry name" value="Ribonuclease Inhibitor"/>
    <property type="match status" value="1"/>
</dbReference>
<comment type="subcellular location">
    <subcellularLocation>
        <location evidence="1">Cell membrane</location>
        <topology evidence="1">Single-pass type I membrane protein</topology>
    </subcellularLocation>
</comment>
<dbReference type="FunFam" id="3.80.10.10:FF:000129">
    <property type="entry name" value="Leucine-rich repeat receptor-like kinase"/>
    <property type="match status" value="1"/>
</dbReference>
<keyword evidence="6" id="KW-0732">Signal</keyword>
<keyword evidence="7" id="KW-0677">Repeat</keyword>
<evidence type="ECO:0000256" key="10">
    <source>
        <dbReference type="ARBA" id="ARBA00023170"/>
    </source>
</evidence>
<dbReference type="PANTHER" id="PTHR48052">
    <property type="entry name" value="UNNAMED PRODUCT"/>
    <property type="match status" value="1"/>
</dbReference>
<evidence type="ECO:0000256" key="2">
    <source>
        <dbReference type="ARBA" id="ARBA00009592"/>
    </source>
</evidence>
<dbReference type="AlphaFoldDB" id="A0A8I6WAS6"/>
<sequence length="128" mass="13871">MLQVAILMDVKMILNDSRDVLDNWRRQLTDACGTISRVVCEDGGIFSISLSSSGLAGVLSPSIGKLRSLKWLDLSKNLLSGNIPTSLPNIPSLNSIILAYNNLSGEITDQLLDVSLYNCNSDGREDDS</sequence>
<comment type="similarity">
    <text evidence="2">Belongs to the RLP family.</text>
</comment>
<dbReference type="Pfam" id="PF00560">
    <property type="entry name" value="LRR_1"/>
    <property type="match status" value="1"/>
</dbReference>
<dbReference type="GO" id="GO:0005886">
    <property type="term" value="C:plasma membrane"/>
    <property type="evidence" value="ECO:0007669"/>
    <property type="project" value="UniProtKB-SubCell"/>
</dbReference>
<keyword evidence="8" id="KW-1133">Transmembrane helix</keyword>
<evidence type="ECO:0000313" key="13">
    <source>
        <dbReference type="Proteomes" id="UP000011116"/>
    </source>
</evidence>
<evidence type="ECO:0000256" key="5">
    <source>
        <dbReference type="ARBA" id="ARBA00022692"/>
    </source>
</evidence>
<dbReference type="InterPro" id="IPR001611">
    <property type="entry name" value="Leu-rich_rpt"/>
</dbReference>
<evidence type="ECO:0000256" key="8">
    <source>
        <dbReference type="ARBA" id="ARBA00022989"/>
    </source>
</evidence>
<dbReference type="SUPFAM" id="SSF52058">
    <property type="entry name" value="L domain-like"/>
    <property type="match status" value="1"/>
</dbReference>
<name>A0A8I6WAS6_HORVV</name>
<keyword evidence="4" id="KW-0433">Leucine-rich repeat</keyword>
<reference evidence="13" key="1">
    <citation type="journal article" date="2012" name="Nature">
        <title>A physical, genetic and functional sequence assembly of the barley genome.</title>
        <authorList>
            <consortium name="The International Barley Genome Sequencing Consortium"/>
            <person name="Mayer K.F."/>
            <person name="Waugh R."/>
            <person name="Brown J.W."/>
            <person name="Schulman A."/>
            <person name="Langridge P."/>
            <person name="Platzer M."/>
            <person name="Fincher G.B."/>
            <person name="Muehlbauer G.J."/>
            <person name="Sato K."/>
            <person name="Close T.J."/>
            <person name="Wise R.P."/>
            <person name="Stein N."/>
        </authorList>
    </citation>
    <scope>NUCLEOTIDE SEQUENCE [LARGE SCALE GENOMIC DNA]</scope>
    <source>
        <strain evidence="13">cv. Morex</strain>
    </source>
</reference>
<dbReference type="InterPro" id="IPR032675">
    <property type="entry name" value="LRR_dom_sf"/>
</dbReference>
<reference evidence="12" key="3">
    <citation type="submission" date="2022-01" db="UniProtKB">
        <authorList>
            <consortium name="EnsemblPlants"/>
        </authorList>
    </citation>
    <scope>IDENTIFICATION</scope>
    <source>
        <strain evidence="12">subsp. vulgare</strain>
    </source>
</reference>
<keyword evidence="9" id="KW-0472">Membrane</keyword>
<evidence type="ECO:0000313" key="12">
    <source>
        <dbReference type="EnsemblPlants" id="HORVU.MOREX.r3.1HG0006820.1"/>
    </source>
</evidence>
<evidence type="ECO:0000256" key="7">
    <source>
        <dbReference type="ARBA" id="ARBA00022737"/>
    </source>
</evidence>
<accession>A0A8I6WAS6</accession>
<evidence type="ECO:0000256" key="3">
    <source>
        <dbReference type="ARBA" id="ARBA00022475"/>
    </source>
</evidence>